<feature type="modified residue" description="4-aspartylphosphate" evidence="1">
    <location>
        <position position="57"/>
    </location>
</feature>
<dbReference type="InterPro" id="IPR001789">
    <property type="entry name" value="Sig_transdc_resp-reg_receiver"/>
</dbReference>
<keyword evidence="4" id="KW-0238">DNA-binding</keyword>
<evidence type="ECO:0000313" key="4">
    <source>
        <dbReference type="EMBL" id="WOD42154.1"/>
    </source>
</evidence>
<dbReference type="PROSITE" id="PS50110">
    <property type="entry name" value="RESPONSE_REGULATORY"/>
    <property type="match status" value="1"/>
</dbReference>
<dbReference type="SMART" id="SM00850">
    <property type="entry name" value="LytTR"/>
    <property type="match status" value="1"/>
</dbReference>
<dbReference type="RefSeq" id="WP_316981899.1">
    <property type="nucleotide sequence ID" value="NZ_CP136521.1"/>
</dbReference>
<accession>A0AA97EKN4</accession>
<protein>
    <submittedName>
        <fullName evidence="4">LytTR family transcriptional regulator DNA-binding domain-containing protein</fullName>
    </submittedName>
</protein>
<evidence type="ECO:0000259" key="3">
    <source>
        <dbReference type="PROSITE" id="PS50930"/>
    </source>
</evidence>
<evidence type="ECO:0000256" key="1">
    <source>
        <dbReference type="PROSITE-ProRule" id="PRU00169"/>
    </source>
</evidence>
<dbReference type="InterPro" id="IPR007492">
    <property type="entry name" value="LytTR_DNA-bd_dom"/>
</dbReference>
<dbReference type="SMART" id="SM00448">
    <property type="entry name" value="REC"/>
    <property type="match status" value="1"/>
</dbReference>
<dbReference type="KEGG" id="hws:RNZ46_09110"/>
<dbReference type="PROSITE" id="PS50930">
    <property type="entry name" value="HTH_LYTTR"/>
    <property type="match status" value="1"/>
</dbReference>
<name>A0AA97EKN4_9FLAO</name>
<organism evidence="4 5">
    <name type="scientific">Hwangdonia lutea</name>
    <dbReference type="NCBI Taxonomy" id="3075823"/>
    <lineage>
        <taxon>Bacteria</taxon>
        <taxon>Pseudomonadati</taxon>
        <taxon>Bacteroidota</taxon>
        <taxon>Flavobacteriia</taxon>
        <taxon>Flavobacteriales</taxon>
        <taxon>Flavobacteriaceae</taxon>
        <taxon>Hwangdonia</taxon>
    </lineage>
</organism>
<evidence type="ECO:0000259" key="2">
    <source>
        <dbReference type="PROSITE" id="PS50110"/>
    </source>
</evidence>
<evidence type="ECO:0000313" key="5">
    <source>
        <dbReference type="Proteomes" id="UP001302486"/>
    </source>
</evidence>
<dbReference type="InterPro" id="IPR011006">
    <property type="entry name" value="CheY-like_superfamily"/>
</dbReference>
<gene>
    <name evidence="4" type="ORF">RNZ46_09110</name>
</gene>
<dbReference type="GO" id="GO:0000156">
    <property type="term" value="F:phosphorelay response regulator activity"/>
    <property type="evidence" value="ECO:0007669"/>
    <property type="project" value="InterPro"/>
</dbReference>
<dbReference type="PANTHER" id="PTHR37299">
    <property type="entry name" value="TRANSCRIPTIONAL REGULATOR-RELATED"/>
    <property type="match status" value="1"/>
</dbReference>
<dbReference type="Proteomes" id="UP001302486">
    <property type="component" value="Chromosome"/>
</dbReference>
<dbReference type="Pfam" id="PF04397">
    <property type="entry name" value="LytTR"/>
    <property type="match status" value="1"/>
</dbReference>
<dbReference type="PANTHER" id="PTHR37299:SF1">
    <property type="entry name" value="STAGE 0 SPORULATION PROTEIN A HOMOLOG"/>
    <property type="match status" value="1"/>
</dbReference>
<sequence>MIAPIKAIIIDDEFLARKRVFNLLNDIEDIQLIEECSSGKEAIKAIHDKKPDLIFLDIQITDMTGFDILKQIDESAMPLIIFITAFDEFALKAFDFFAFDYLLKPFKDERFFQSTNKVIDLFTTNKSDGLNKKINNLLQYIENPNADFFETKNSKLAIKANGKISFIEKSDIKYIQASGYYAEIFTEQKKYLLRESLSSLLHQLKSFNFIRIHRSTIINTSLIKEVLYSNYGEIDVKMQDEKLFRISKSYKKEFQKKMGF</sequence>
<feature type="domain" description="HTH LytTR-type" evidence="3">
    <location>
        <begin position="156"/>
        <end position="260"/>
    </location>
</feature>
<reference evidence="5" key="1">
    <citation type="submission" date="2024-06" db="EMBL/GenBank/DDBJ databases">
        <title>Hwangdonia haimaensis gen. nov., sp. nov., a member of the family Flavobacteriaceae isolated from the haima cold seep.</title>
        <authorList>
            <person name="Li J."/>
        </authorList>
    </citation>
    <scope>NUCLEOTIDE SEQUENCE [LARGE SCALE GENOMIC DNA]</scope>
    <source>
        <strain evidence="5">SCSIO 19198</strain>
    </source>
</reference>
<dbReference type="SUPFAM" id="SSF52172">
    <property type="entry name" value="CheY-like"/>
    <property type="match status" value="1"/>
</dbReference>
<keyword evidence="5" id="KW-1185">Reference proteome</keyword>
<dbReference type="Gene3D" id="3.40.50.2300">
    <property type="match status" value="1"/>
</dbReference>
<dbReference type="EMBL" id="CP136521">
    <property type="protein sequence ID" value="WOD42154.1"/>
    <property type="molecule type" value="Genomic_DNA"/>
</dbReference>
<dbReference type="GO" id="GO:0003677">
    <property type="term" value="F:DNA binding"/>
    <property type="evidence" value="ECO:0007669"/>
    <property type="project" value="UniProtKB-KW"/>
</dbReference>
<feature type="domain" description="Response regulatory" evidence="2">
    <location>
        <begin position="6"/>
        <end position="119"/>
    </location>
</feature>
<proteinExistence type="predicted"/>
<dbReference type="Gene3D" id="2.40.50.1020">
    <property type="entry name" value="LytTr DNA-binding domain"/>
    <property type="match status" value="1"/>
</dbReference>
<dbReference type="InterPro" id="IPR046947">
    <property type="entry name" value="LytR-like"/>
</dbReference>
<dbReference type="Pfam" id="PF00072">
    <property type="entry name" value="Response_reg"/>
    <property type="match status" value="1"/>
</dbReference>
<keyword evidence="1" id="KW-0597">Phosphoprotein</keyword>
<dbReference type="AlphaFoldDB" id="A0AA97EKN4"/>